<evidence type="ECO:0000313" key="3">
    <source>
        <dbReference type="EMBL" id="QIZ70834.1"/>
    </source>
</evidence>
<gene>
    <name evidence="3" type="ORF">HCG48_09765</name>
</gene>
<dbReference type="GO" id="GO:0005524">
    <property type="term" value="F:ATP binding"/>
    <property type="evidence" value="ECO:0007669"/>
    <property type="project" value="InterPro"/>
</dbReference>
<proteinExistence type="predicted"/>
<dbReference type="RefSeq" id="WP_168568989.1">
    <property type="nucleotide sequence ID" value="NZ_CP051167.1"/>
</dbReference>
<dbReference type="GO" id="GO:0006139">
    <property type="term" value="P:nucleobase-containing compound metabolic process"/>
    <property type="evidence" value="ECO:0007669"/>
    <property type="project" value="InterPro"/>
</dbReference>
<sequence>MIEVEVHEQLRAFLRSQGEPYWPHHLTMARLVARALRLGRSSLIQTGIPTVGSYGRHRLSYLTPVLIWPGPAIVVAPVAVQQRLLLVEIPQLQQWIQNHKAIRTGDRWPGEDFDGVLIVSPQTWLDNALAGYPRIPKGIPTIIDGADDLERWARDYLRVSLNAEDWHQLMLARPDRAAAIRDARVRMTRAIFQHPPNPYQCCLLEGEERHLLEHLYTILGKSGATREAIASPRHRRSDPLPNGTEIAGGNDSLPHSWERFWQELNREDRLLWASVDREAGQFQLECTPIELGSLLGPLWSQQPLVLVGGALDLDREATVYREQLGLGDMTCVKFSRDRHTDSIRLYLPEGLPMPNTPEYQAAAIAEIRTILCVSAAGAGFTAILVEDIPFKSKLGSILAAEFGSRVQVEKIPSEPHGILVTGWEFWLEHQGRLPPPMLLAIATLPLPSLENPRVAGRVAYYKSRRLDWFRQYLLPSALNTLQRAIAPVRECQGVVALLDSRTLHRTYGRQVLATLGPLARIDYLDATWFNSERSIL</sequence>
<keyword evidence="3" id="KW-0378">Hydrolase</keyword>
<keyword evidence="4" id="KW-1185">Reference proteome</keyword>
<accession>A0A6H1TW64</accession>
<dbReference type="InterPro" id="IPR006555">
    <property type="entry name" value="ATP-dep_Helicase_C"/>
</dbReference>
<evidence type="ECO:0000313" key="4">
    <source>
        <dbReference type="Proteomes" id="UP000500857"/>
    </source>
</evidence>
<evidence type="ECO:0000256" key="1">
    <source>
        <dbReference type="SAM" id="MobiDB-lite"/>
    </source>
</evidence>
<dbReference type="Proteomes" id="UP000500857">
    <property type="component" value="Chromosome"/>
</dbReference>
<dbReference type="KEGG" id="oxy:HCG48_09765"/>
<feature type="domain" description="ATP-dependent helicase C-terminal" evidence="2">
    <location>
        <begin position="439"/>
        <end position="515"/>
    </location>
</feature>
<keyword evidence="3" id="KW-0547">Nucleotide-binding</keyword>
<dbReference type="Pfam" id="PF13307">
    <property type="entry name" value="Helicase_C_2"/>
    <property type="match status" value="1"/>
</dbReference>
<dbReference type="GO" id="GO:0003676">
    <property type="term" value="F:nucleic acid binding"/>
    <property type="evidence" value="ECO:0007669"/>
    <property type="project" value="InterPro"/>
</dbReference>
<keyword evidence="3" id="KW-0347">Helicase</keyword>
<name>A0A6H1TW64_9CYAN</name>
<organism evidence="3 4">
    <name type="scientific">Oxynema aestuarii AP17</name>
    <dbReference type="NCBI Taxonomy" id="2064643"/>
    <lineage>
        <taxon>Bacteria</taxon>
        <taxon>Bacillati</taxon>
        <taxon>Cyanobacteriota</taxon>
        <taxon>Cyanophyceae</taxon>
        <taxon>Oscillatoriophycideae</taxon>
        <taxon>Oscillatoriales</taxon>
        <taxon>Oscillatoriaceae</taxon>
        <taxon>Oxynema</taxon>
        <taxon>Oxynema aestuarii</taxon>
    </lineage>
</organism>
<dbReference type="EMBL" id="CP051167">
    <property type="protein sequence ID" value="QIZ70834.1"/>
    <property type="molecule type" value="Genomic_DNA"/>
</dbReference>
<feature type="region of interest" description="Disordered" evidence="1">
    <location>
        <begin position="227"/>
        <end position="248"/>
    </location>
</feature>
<keyword evidence="3" id="KW-0067">ATP-binding</keyword>
<reference evidence="3 4" key="1">
    <citation type="submission" date="2020-04" db="EMBL/GenBank/DDBJ databases">
        <authorList>
            <person name="Basu S."/>
            <person name="Maruthanayagam V."/>
            <person name="Chakraborty S."/>
            <person name="Pramanik A."/>
            <person name="Mukherjee J."/>
            <person name="Brink B."/>
        </authorList>
    </citation>
    <scope>NUCLEOTIDE SEQUENCE [LARGE SCALE GENOMIC DNA]</scope>
    <source>
        <strain evidence="3 4">AP17</strain>
    </source>
</reference>
<dbReference type="AlphaFoldDB" id="A0A6H1TW64"/>
<protein>
    <submittedName>
        <fullName evidence="3">ATP-dependent DNA helicase</fullName>
    </submittedName>
</protein>
<evidence type="ECO:0000259" key="2">
    <source>
        <dbReference type="Pfam" id="PF13307"/>
    </source>
</evidence>
<dbReference type="GO" id="GO:0004386">
    <property type="term" value="F:helicase activity"/>
    <property type="evidence" value="ECO:0007669"/>
    <property type="project" value="UniProtKB-KW"/>
</dbReference>
<dbReference type="GO" id="GO:0016818">
    <property type="term" value="F:hydrolase activity, acting on acid anhydrides, in phosphorus-containing anhydrides"/>
    <property type="evidence" value="ECO:0007669"/>
    <property type="project" value="InterPro"/>
</dbReference>